<feature type="domain" description="HMA" evidence="1">
    <location>
        <begin position="2"/>
        <end position="67"/>
    </location>
</feature>
<dbReference type="InterPro" id="IPR044594">
    <property type="entry name" value="HIPP01/3/5/6"/>
</dbReference>
<keyword evidence="3" id="KW-1185">Reference proteome</keyword>
<proteinExistence type="predicted"/>
<sequence>MSESTFVVKGMTCSGCMSKVTSAVTGAEGVTDVDVDISNGELTVVSASPVDPDAIRKAVNEAGYQVAS</sequence>
<evidence type="ECO:0000313" key="2">
    <source>
        <dbReference type="EMBL" id="SDY90152.1"/>
    </source>
</evidence>
<dbReference type="PRINTS" id="PR00944">
    <property type="entry name" value="CUEXPORT"/>
</dbReference>
<dbReference type="Proteomes" id="UP000199529">
    <property type="component" value="Unassembled WGS sequence"/>
</dbReference>
<dbReference type="InterPro" id="IPR006121">
    <property type="entry name" value="HMA_dom"/>
</dbReference>
<dbReference type="STRING" id="418495.SAMN05216215_103870"/>
<organism evidence="2 3">
    <name type="scientific">Saccharopolyspora shandongensis</name>
    <dbReference type="NCBI Taxonomy" id="418495"/>
    <lineage>
        <taxon>Bacteria</taxon>
        <taxon>Bacillati</taxon>
        <taxon>Actinomycetota</taxon>
        <taxon>Actinomycetes</taxon>
        <taxon>Pseudonocardiales</taxon>
        <taxon>Pseudonocardiaceae</taxon>
        <taxon>Saccharopolyspora</taxon>
    </lineage>
</organism>
<dbReference type="PROSITE" id="PS50846">
    <property type="entry name" value="HMA_2"/>
    <property type="match status" value="1"/>
</dbReference>
<dbReference type="OrthoDB" id="9813965at2"/>
<dbReference type="GO" id="GO:0006825">
    <property type="term" value="P:copper ion transport"/>
    <property type="evidence" value="ECO:0007669"/>
    <property type="project" value="InterPro"/>
</dbReference>
<reference evidence="3" key="1">
    <citation type="submission" date="2016-10" db="EMBL/GenBank/DDBJ databases">
        <authorList>
            <person name="Varghese N."/>
            <person name="Submissions S."/>
        </authorList>
    </citation>
    <scope>NUCLEOTIDE SEQUENCE [LARGE SCALE GENOMIC DNA]</scope>
    <source>
        <strain evidence="3">CGMCC 4.3530</strain>
    </source>
</reference>
<dbReference type="EMBL" id="FNOK01000038">
    <property type="protein sequence ID" value="SDY90152.1"/>
    <property type="molecule type" value="Genomic_DNA"/>
</dbReference>
<dbReference type="PANTHER" id="PTHR46413:SF1">
    <property type="entry name" value="HEAVY METAL-ASSOCIATED ISOPRENYLATED PLANT PROTEIN 6"/>
    <property type="match status" value="1"/>
</dbReference>
<dbReference type="GO" id="GO:0005507">
    <property type="term" value="F:copper ion binding"/>
    <property type="evidence" value="ECO:0007669"/>
    <property type="project" value="InterPro"/>
</dbReference>
<gene>
    <name evidence="2" type="ORF">SAMN05216215_103870</name>
</gene>
<dbReference type="PANTHER" id="PTHR46413">
    <property type="entry name" value="HEAVY METAL-ASSOCIATED ISOPRENYLATED PLANT PROTEIN 6"/>
    <property type="match status" value="1"/>
</dbReference>
<dbReference type="AlphaFoldDB" id="A0A1H3NMN1"/>
<evidence type="ECO:0000259" key="1">
    <source>
        <dbReference type="PROSITE" id="PS50846"/>
    </source>
</evidence>
<dbReference type="InterPro" id="IPR036163">
    <property type="entry name" value="HMA_dom_sf"/>
</dbReference>
<dbReference type="Pfam" id="PF00403">
    <property type="entry name" value="HMA"/>
    <property type="match status" value="1"/>
</dbReference>
<dbReference type="Gene3D" id="3.30.70.100">
    <property type="match status" value="1"/>
</dbReference>
<evidence type="ECO:0000313" key="3">
    <source>
        <dbReference type="Proteomes" id="UP000199529"/>
    </source>
</evidence>
<name>A0A1H3NMN1_9PSEU</name>
<dbReference type="InterPro" id="IPR000428">
    <property type="entry name" value="Cu-bd"/>
</dbReference>
<dbReference type="RefSeq" id="WP_093272502.1">
    <property type="nucleotide sequence ID" value="NZ_FNOK01000038.1"/>
</dbReference>
<dbReference type="SUPFAM" id="SSF55008">
    <property type="entry name" value="HMA, heavy metal-associated domain"/>
    <property type="match status" value="1"/>
</dbReference>
<protein>
    <submittedName>
        <fullName evidence="2">Copper chaperone CopZ</fullName>
    </submittedName>
</protein>
<accession>A0A1H3NMN1</accession>
<dbReference type="CDD" id="cd00371">
    <property type="entry name" value="HMA"/>
    <property type="match status" value="1"/>
</dbReference>